<dbReference type="Proteomes" id="UP001407405">
    <property type="component" value="Unassembled WGS sequence"/>
</dbReference>
<feature type="domain" description="THIF-type NAD/FAD binding fold" evidence="1">
    <location>
        <begin position="7"/>
        <end position="229"/>
    </location>
</feature>
<dbReference type="PANTHER" id="PTHR43267:SF1">
    <property type="entry name" value="TRNA THREONYLCARBAMOYLADENOSINE DEHYDRATASE"/>
    <property type="match status" value="1"/>
</dbReference>
<dbReference type="PANTHER" id="PTHR43267">
    <property type="entry name" value="TRNA THREONYLCARBAMOYLADENOSINE DEHYDRATASE"/>
    <property type="match status" value="1"/>
</dbReference>
<keyword evidence="3" id="KW-1185">Reference proteome</keyword>
<dbReference type="Pfam" id="PF00899">
    <property type="entry name" value="ThiF"/>
    <property type="match status" value="1"/>
</dbReference>
<name>A0ABU9VUX1_9CLOT</name>
<organism evidence="2 3">
    <name type="scientific">Anoxynatronum sibiricum</name>
    <dbReference type="NCBI Taxonomy" id="210623"/>
    <lineage>
        <taxon>Bacteria</taxon>
        <taxon>Bacillati</taxon>
        <taxon>Bacillota</taxon>
        <taxon>Clostridia</taxon>
        <taxon>Eubacteriales</taxon>
        <taxon>Clostridiaceae</taxon>
        <taxon>Anoxynatronum</taxon>
    </lineage>
</organism>
<dbReference type="InterPro" id="IPR000594">
    <property type="entry name" value="ThiF_NAD_FAD-bd"/>
</dbReference>
<comment type="caution">
    <text evidence="2">The sequence shown here is derived from an EMBL/GenBank/DDBJ whole genome shotgun (WGS) entry which is preliminary data.</text>
</comment>
<gene>
    <name evidence="2" type="ORF">AAIG11_10825</name>
</gene>
<dbReference type="InterPro" id="IPR035985">
    <property type="entry name" value="Ubiquitin-activating_enz"/>
</dbReference>
<sequence length="239" mass="25564">MAEEERYSRNMKMLSPEENGRLRQTCVAVVGCGGLGGGIIEMLGRLGVGKIIAVDGDVFEASNLNRQLLSHTKNMGQGKAKAAVERMALVNPDVEVKAEQQLLTAENAPELLAGAQVIVDAVDRIGTRLMLQQVAETMALPLVHGAIGGWYGQVTTILPGDKTLDVIYAGADNQGIERDLGNPSFTPALVGAAQVSEVLKLLINRGTLLRHRMLYIDLFEQEYTVLNLGEAPDAGGSTK</sequence>
<evidence type="ECO:0000259" key="1">
    <source>
        <dbReference type="Pfam" id="PF00899"/>
    </source>
</evidence>
<dbReference type="RefSeq" id="WP_343186288.1">
    <property type="nucleotide sequence ID" value="NZ_JBCITM010000010.1"/>
</dbReference>
<proteinExistence type="predicted"/>
<evidence type="ECO:0000313" key="2">
    <source>
        <dbReference type="EMBL" id="MEN1760972.1"/>
    </source>
</evidence>
<evidence type="ECO:0000313" key="3">
    <source>
        <dbReference type="Proteomes" id="UP001407405"/>
    </source>
</evidence>
<accession>A0ABU9VUX1</accession>
<dbReference type="InterPro" id="IPR045886">
    <property type="entry name" value="ThiF/MoeB/HesA"/>
</dbReference>
<dbReference type="Gene3D" id="3.40.50.720">
    <property type="entry name" value="NAD(P)-binding Rossmann-like Domain"/>
    <property type="match status" value="1"/>
</dbReference>
<dbReference type="EMBL" id="JBCITM010000010">
    <property type="protein sequence ID" value="MEN1760972.1"/>
    <property type="molecule type" value="Genomic_DNA"/>
</dbReference>
<dbReference type="CDD" id="cd00757">
    <property type="entry name" value="ThiF_MoeB_HesA_family"/>
    <property type="match status" value="1"/>
</dbReference>
<reference evidence="2 3" key="1">
    <citation type="submission" date="2024-04" db="EMBL/GenBank/DDBJ databases">
        <title>Genome sequencing and metabolic network reconstruction of aminoacids and betaine degradation by Anoxynatronum sibiricum.</title>
        <authorList>
            <person name="Detkova E.N."/>
            <person name="Boltjanskaja Y.V."/>
            <person name="Mardanov A.V."/>
            <person name="Kevbrin V."/>
        </authorList>
    </citation>
    <scope>NUCLEOTIDE SEQUENCE [LARGE SCALE GENOMIC DNA]</scope>
    <source>
        <strain evidence="2 3">Z-7981</strain>
    </source>
</reference>
<protein>
    <submittedName>
        <fullName evidence="2">HesA/MoeB/ThiF family protein</fullName>
    </submittedName>
</protein>
<dbReference type="SUPFAM" id="SSF69572">
    <property type="entry name" value="Activating enzymes of the ubiquitin-like proteins"/>
    <property type="match status" value="1"/>
</dbReference>